<evidence type="ECO:0000256" key="3">
    <source>
        <dbReference type="ARBA" id="ARBA00023163"/>
    </source>
</evidence>
<feature type="domain" description="HTH asnC-type" evidence="4">
    <location>
        <begin position="3"/>
        <end position="64"/>
    </location>
</feature>
<keyword evidence="1" id="KW-0805">Transcription regulation</keyword>
<evidence type="ECO:0000256" key="1">
    <source>
        <dbReference type="ARBA" id="ARBA00023015"/>
    </source>
</evidence>
<dbReference type="InterPro" id="IPR000485">
    <property type="entry name" value="AsnC-type_HTH_dom"/>
</dbReference>
<dbReference type="GO" id="GO:0043565">
    <property type="term" value="F:sequence-specific DNA binding"/>
    <property type="evidence" value="ECO:0007669"/>
    <property type="project" value="InterPro"/>
</dbReference>
<evidence type="ECO:0000313" key="6">
    <source>
        <dbReference type="Proteomes" id="UP000230828"/>
    </source>
</evidence>
<proteinExistence type="predicted"/>
<dbReference type="Gene3D" id="1.10.10.10">
    <property type="entry name" value="Winged helix-like DNA-binding domain superfamily/Winged helix DNA-binding domain"/>
    <property type="match status" value="1"/>
</dbReference>
<dbReference type="EMBL" id="PCXM01000018">
    <property type="protein sequence ID" value="PIR40216.1"/>
    <property type="molecule type" value="Genomic_DNA"/>
</dbReference>
<dbReference type="PANTHER" id="PTHR43413:SF6">
    <property type="entry name" value="REGULATORY PROTEIN ASNC"/>
    <property type="match status" value="1"/>
</dbReference>
<name>A0A2H0R1T5_9BACT</name>
<dbReference type="PROSITE" id="PS50956">
    <property type="entry name" value="HTH_ASNC_2"/>
    <property type="match status" value="1"/>
</dbReference>
<keyword evidence="2" id="KW-0238">DNA-binding</keyword>
<protein>
    <recommendedName>
        <fullName evidence="4">HTH asnC-type domain-containing protein</fullName>
    </recommendedName>
</protein>
<gene>
    <name evidence="5" type="ORF">COV33_01010</name>
</gene>
<evidence type="ECO:0000256" key="2">
    <source>
        <dbReference type="ARBA" id="ARBA00023125"/>
    </source>
</evidence>
<comment type="caution">
    <text evidence="5">The sequence shown here is derived from an EMBL/GenBank/DDBJ whole genome shotgun (WGS) entry which is preliminary data.</text>
</comment>
<dbReference type="AlphaFoldDB" id="A0A2H0R1T5"/>
<feature type="non-terminal residue" evidence="5">
    <location>
        <position position="117"/>
    </location>
</feature>
<dbReference type="PANTHER" id="PTHR43413">
    <property type="entry name" value="TRANSCRIPTIONAL REGULATOR, ASNC FAMILY"/>
    <property type="match status" value="1"/>
</dbReference>
<dbReference type="InterPro" id="IPR036388">
    <property type="entry name" value="WH-like_DNA-bd_sf"/>
</dbReference>
<dbReference type="SUPFAM" id="SSF46785">
    <property type="entry name" value="Winged helix' DNA-binding domain"/>
    <property type="match status" value="1"/>
</dbReference>
<reference evidence="5 6" key="1">
    <citation type="submission" date="2017-09" db="EMBL/GenBank/DDBJ databases">
        <title>Depth-based differentiation of microbial function through sediment-hosted aquifers and enrichment of novel symbionts in the deep terrestrial subsurface.</title>
        <authorList>
            <person name="Probst A.J."/>
            <person name="Ladd B."/>
            <person name="Jarett J.K."/>
            <person name="Geller-Mcgrath D.E."/>
            <person name="Sieber C.M."/>
            <person name="Emerson J.B."/>
            <person name="Anantharaman K."/>
            <person name="Thomas B.C."/>
            <person name="Malmstrom R."/>
            <person name="Stieglmeier M."/>
            <person name="Klingl A."/>
            <person name="Woyke T."/>
            <person name="Ryan C.M."/>
            <person name="Banfield J.F."/>
        </authorList>
    </citation>
    <scope>NUCLEOTIDE SEQUENCE [LARGE SCALE GENOMIC DNA]</scope>
    <source>
        <strain evidence="5">CG10_big_fil_rev_8_21_14_0_10_34_34</strain>
    </source>
</reference>
<dbReference type="InterPro" id="IPR050684">
    <property type="entry name" value="HTH-Siroheme_Decarb"/>
</dbReference>
<organism evidence="5 6">
    <name type="scientific">Candidatus Zambryskibacteria bacterium CG10_big_fil_rev_8_21_14_0_10_34_34</name>
    <dbReference type="NCBI Taxonomy" id="1975114"/>
    <lineage>
        <taxon>Bacteria</taxon>
        <taxon>Candidatus Zambryskiibacteriota</taxon>
    </lineage>
</organism>
<dbReference type="InterPro" id="IPR036390">
    <property type="entry name" value="WH_DNA-bd_sf"/>
</dbReference>
<evidence type="ECO:0000259" key="4">
    <source>
        <dbReference type="PROSITE" id="PS50956"/>
    </source>
</evidence>
<accession>A0A2H0R1T5</accession>
<evidence type="ECO:0000313" key="5">
    <source>
        <dbReference type="EMBL" id="PIR40216.1"/>
    </source>
</evidence>
<dbReference type="InterPro" id="IPR019888">
    <property type="entry name" value="Tscrpt_reg_AsnC-like"/>
</dbReference>
<dbReference type="Pfam" id="PF13404">
    <property type="entry name" value="HTH_AsnC-type"/>
    <property type="match status" value="1"/>
</dbReference>
<sequence>MGLNNIDKQILYELDVNARQPLSTIAKKLKINKDTLKYRIKRMEDEKIIIGYQTFVNHGKLGYFGTRFNLKLQNTTPEIENDIVKTIKENPKVGFFVSVEGSIDYSIWVVTKTIQEL</sequence>
<dbReference type="Proteomes" id="UP000230828">
    <property type="component" value="Unassembled WGS sequence"/>
</dbReference>
<keyword evidence="3" id="KW-0804">Transcription</keyword>
<dbReference type="SMART" id="SM00344">
    <property type="entry name" value="HTH_ASNC"/>
    <property type="match status" value="1"/>
</dbReference>
<dbReference type="PRINTS" id="PR00033">
    <property type="entry name" value="HTHASNC"/>
</dbReference>